<dbReference type="InterPro" id="IPR009078">
    <property type="entry name" value="Ferritin-like_SF"/>
</dbReference>
<evidence type="ECO:0000256" key="1">
    <source>
        <dbReference type="ARBA" id="ARBA00040044"/>
    </source>
</evidence>
<dbReference type="GO" id="GO:0006879">
    <property type="term" value="P:intracellular iron ion homeostasis"/>
    <property type="evidence" value="ECO:0007669"/>
    <property type="project" value="InterPro"/>
</dbReference>
<evidence type="ECO:0000313" key="5">
    <source>
        <dbReference type="EMBL" id="KAF6505996.1"/>
    </source>
</evidence>
<name>A0A7J8KAU6_ROUAE</name>
<dbReference type="PANTHER" id="PTHR11431">
    <property type="entry name" value="FERRITIN"/>
    <property type="match status" value="1"/>
</dbReference>
<comment type="subunit">
    <text evidence="4">Oligomer of 24 subunits. There are two types of subunits: L (light) chain and H (heavy) chain. The major chain can be light or heavy, depending on the species and tissue type. The functional molecule forms a roughly spherical shell with a diameter of 12 nm and contains a central cavity into which the insoluble mineral iron core is deposited. Interacts with NCOA4.</text>
</comment>
<dbReference type="AlphaFoldDB" id="A0A7J8KAU6"/>
<dbReference type="EMBL" id="JACASE010000001">
    <property type="protein sequence ID" value="KAF6505996.1"/>
    <property type="molecule type" value="Genomic_DNA"/>
</dbReference>
<evidence type="ECO:0000256" key="4">
    <source>
        <dbReference type="ARBA" id="ARBA00047045"/>
    </source>
</evidence>
<evidence type="ECO:0000256" key="2">
    <source>
        <dbReference type="ARBA" id="ARBA00044942"/>
    </source>
</evidence>
<keyword evidence="6" id="KW-1185">Reference proteome</keyword>
<reference evidence="5 6" key="1">
    <citation type="journal article" date="2020" name="Nature">
        <title>Six reference-quality genomes reveal evolution of bat adaptations.</title>
        <authorList>
            <person name="Jebb D."/>
            <person name="Huang Z."/>
            <person name="Pippel M."/>
            <person name="Hughes G.M."/>
            <person name="Lavrichenko K."/>
            <person name="Devanna P."/>
            <person name="Winkler S."/>
            <person name="Jermiin L.S."/>
            <person name="Skirmuntt E.C."/>
            <person name="Katzourakis A."/>
            <person name="Burkitt-Gray L."/>
            <person name="Ray D.A."/>
            <person name="Sullivan K.A.M."/>
            <person name="Roscito J.G."/>
            <person name="Kirilenko B.M."/>
            <person name="Davalos L.M."/>
            <person name="Corthals A.P."/>
            <person name="Power M.L."/>
            <person name="Jones G."/>
            <person name="Ransome R.D."/>
            <person name="Dechmann D.K.N."/>
            <person name="Locatelli A.G."/>
            <person name="Puechmaille S.J."/>
            <person name="Fedrigo O."/>
            <person name="Jarvis E.D."/>
            <person name="Hiller M."/>
            <person name="Vernes S.C."/>
            <person name="Myers E.W."/>
            <person name="Teeling E.C."/>
        </authorList>
    </citation>
    <scope>NUCLEOTIDE SEQUENCE [LARGE SCALE GENOMIC DNA]</scope>
    <source>
        <strain evidence="5">MRouAeg1</strain>
        <tissue evidence="5">Muscle</tissue>
    </source>
</reference>
<gene>
    <name evidence="5" type="ORF">HJG63_007861</name>
</gene>
<dbReference type="GO" id="GO:0008199">
    <property type="term" value="F:ferric iron binding"/>
    <property type="evidence" value="ECO:0007669"/>
    <property type="project" value="InterPro"/>
</dbReference>
<comment type="caution">
    <text evidence="5">The sequence shown here is derived from an EMBL/GenBank/DDBJ whole genome shotgun (WGS) entry which is preliminary data.</text>
</comment>
<comment type="function">
    <text evidence="3">Stores iron in a soluble, non-toxic, readily available form. Important for iron homeostasis. Iron is taken up in the ferrous form and deposited as ferric hydroxides after oxidation. Also plays a role in delivery of iron to cells. Mediates iron uptake in capsule cells of the developing kidney. Delivery to lysosomes by the cargo receptor NCOA4 for autophagic degradation and release or iron.</text>
</comment>
<dbReference type="GO" id="GO:0006826">
    <property type="term" value="P:iron ion transport"/>
    <property type="evidence" value="ECO:0007669"/>
    <property type="project" value="InterPro"/>
</dbReference>
<dbReference type="GO" id="GO:0008198">
    <property type="term" value="F:ferrous iron binding"/>
    <property type="evidence" value="ECO:0007669"/>
    <property type="project" value="TreeGrafter"/>
</dbReference>
<accession>A0A7J8KAU6</accession>
<dbReference type="GO" id="GO:0044754">
    <property type="term" value="C:autolysosome"/>
    <property type="evidence" value="ECO:0007669"/>
    <property type="project" value="UniProtKB-SubCell"/>
</dbReference>
<proteinExistence type="predicted"/>
<dbReference type="InterPro" id="IPR012347">
    <property type="entry name" value="Ferritin-like"/>
</dbReference>
<sequence length="130" mass="14975">MAQDSGSQWLSHRLTAWSTCISEPPTLTSLWVSISTATMCPWKTWVTFTSWLKRNARAPSCLLKMQSQRGGCAVFQNLQKPSQDEWSKPQYATEATMVIEKNLNQAFWIFMPWVLPTQTRIFVTSWRPTS</sequence>
<dbReference type="Proteomes" id="UP000593571">
    <property type="component" value="Unassembled WGS sequence"/>
</dbReference>
<dbReference type="InterPro" id="IPR001519">
    <property type="entry name" value="Ferritin"/>
</dbReference>
<comment type="subcellular location">
    <subcellularLocation>
        <location evidence="2">Autolysosome</location>
    </subcellularLocation>
</comment>
<evidence type="ECO:0000313" key="6">
    <source>
        <dbReference type="Proteomes" id="UP000593571"/>
    </source>
</evidence>
<evidence type="ECO:0000256" key="3">
    <source>
        <dbReference type="ARBA" id="ARBA00045578"/>
    </source>
</evidence>
<dbReference type="PANTHER" id="PTHR11431:SF47">
    <property type="entry name" value="FERRITIN LIGHT CHAIN"/>
    <property type="match status" value="1"/>
</dbReference>
<dbReference type="SUPFAM" id="SSF47240">
    <property type="entry name" value="Ferritin-like"/>
    <property type="match status" value="1"/>
</dbReference>
<protein>
    <recommendedName>
        <fullName evidence="1">Ferritin light chain</fullName>
    </recommendedName>
</protein>
<organism evidence="5 6">
    <name type="scientific">Rousettus aegyptiacus</name>
    <name type="common">Egyptian fruit bat</name>
    <name type="synonym">Pteropus aegyptiacus</name>
    <dbReference type="NCBI Taxonomy" id="9407"/>
    <lineage>
        <taxon>Eukaryota</taxon>
        <taxon>Metazoa</taxon>
        <taxon>Chordata</taxon>
        <taxon>Craniata</taxon>
        <taxon>Vertebrata</taxon>
        <taxon>Euteleostomi</taxon>
        <taxon>Mammalia</taxon>
        <taxon>Eutheria</taxon>
        <taxon>Laurasiatheria</taxon>
        <taxon>Chiroptera</taxon>
        <taxon>Yinpterochiroptera</taxon>
        <taxon>Pteropodoidea</taxon>
        <taxon>Pteropodidae</taxon>
        <taxon>Rousettinae</taxon>
        <taxon>Rousettus</taxon>
    </lineage>
</organism>
<dbReference type="Gene3D" id="1.20.1260.10">
    <property type="match status" value="1"/>
</dbReference>